<organism evidence="1 2">
    <name type="scientific">Gracilibacillus pellucidus</name>
    <dbReference type="NCBI Taxonomy" id="3095368"/>
    <lineage>
        <taxon>Bacteria</taxon>
        <taxon>Bacillati</taxon>
        <taxon>Bacillota</taxon>
        <taxon>Bacilli</taxon>
        <taxon>Bacillales</taxon>
        <taxon>Bacillaceae</taxon>
        <taxon>Gracilibacillus</taxon>
    </lineage>
</organism>
<gene>
    <name evidence="1" type="ORF">SH601_07005</name>
</gene>
<keyword evidence="2" id="KW-1185">Reference proteome</keyword>
<evidence type="ECO:0000313" key="1">
    <source>
        <dbReference type="EMBL" id="MDX8045735.1"/>
    </source>
</evidence>
<comment type="caution">
    <text evidence="1">The sequence shown here is derived from an EMBL/GenBank/DDBJ whole genome shotgun (WGS) entry which is preliminary data.</text>
</comment>
<sequence length="391" mass="46242">MKKITIGYTVYVLVLFLYFYYVYPLTSFHDTRYGALAHAFFFAMWPLQLLMLYILTKKTNLMEQLERMRSEIKKVLLYVTVLTVLDYVVHFPFRFIWYQITIKEGIGTQDFLSWLAERLLHTGMFWLVLFFIILTVRAMMKKWPNLWGLMLWLFAIPVVLFVVFVQPIWIDPLFDDFTSLPEGELREEIETLTEDAGINDATLLVANKSEKTSTYNAYVTGIFQHTRIVLWDTTILGMDQNEILFIMAHEIAHYIYHHVYWGVGLYLLLTLVVCIILQQWTRSWKSIYSLPSLTKLLLITVTILMLTQPLSLWVSREMENQADRYAIEHTENLYPALTSYRLLAEQSKADISPAPWISWFRSSHPSIAERMERIKEEIENRETNPSFDSYR</sequence>
<dbReference type="EMBL" id="JAWZSR010000003">
    <property type="protein sequence ID" value="MDX8045735.1"/>
    <property type="molecule type" value="Genomic_DNA"/>
</dbReference>
<dbReference type="EC" id="3.4.24.-" evidence="1"/>
<dbReference type="Proteomes" id="UP001277972">
    <property type="component" value="Unassembled WGS sequence"/>
</dbReference>
<reference evidence="1" key="1">
    <citation type="submission" date="2023-11" db="EMBL/GenBank/DDBJ databases">
        <title>Gracilibacillus pellucida a moderately halophilic bacterium isolated from saline soil in Xinjiang province.</title>
        <authorList>
            <person name="Zhang Z."/>
            <person name="Tan F."/>
            <person name="Wang Y."/>
            <person name="Xia M."/>
        </authorList>
    </citation>
    <scope>NUCLEOTIDE SEQUENCE</scope>
    <source>
        <strain evidence="1">S3-1-1</strain>
    </source>
</reference>
<name>A0ACC6M432_9BACI</name>
<evidence type="ECO:0000313" key="2">
    <source>
        <dbReference type="Proteomes" id="UP001277972"/>
    </source>
</evidence>
<keyword evidence="1" id="KW-0378">Hydrolase</keyword>
<protein>
    <submittedName>
        <fullName evidence="1">M48 family metalloprotease</fullName>
        <ecNumber evidence="1">3.4.24.-</ecNumber>
    </submittedName>
</protein>
<accession>A0ACC6M432</accession>
<keyword evidence="1" id="KW-0482">Metalloprotease</keyword>
<keyword evidence="1" id="KW-0645">Protease</keyword>
<proteinExistence type="predicted"/>